<keyword evidence="3" id="KW-1185">Reference proteome</keyword>
<evidence type="ECO:0000313" key="2">
    <source>
        <dbReference type="EMBL" id="KAL2737918.1"/>
    </source>
</evidence>
<sequence length="89" mass="10784">MYIKNIKIMILEKMLNKKKTNRSKYIWEFKNCTFIFVINYNFDFTLITERAQRTAVQIIALILVKVVLLISPIKYHNKYFEHLTRIAKI</sequence>
<name>A0ABD2BYQ9_VESSQ</name>
<feature type="transmembrane region" description="Helical" evidence="1">
    <location>
        <begin position="25"/>
        <end position="42"/>
    </location>
</feature>
<keyword evidence="1" id="KW-0812">Transmembrane</keyword>
<comment type="caution">
    <text evidence="2">The sequence shown here is derived from an EMBL/GenBank/DDBJ whole genome shotgun (WGS) entry which is preliminary data.</text>
</comment>
<dbReference type="EMBL" id="JAUDFV010000027">
    <property type="protein sequence ID" value="KAL2737918.1"/>
    <property type="molecule type" value="Genomic_DNA"/>
</dbReference>
<accession>A0ABD2BYQ9</accession>
<dbReference type="Proteomes" id="UP001607302">
    <property type="component" value="Unassembled WGS sequence"/>
</dbReference>
<feature type="transmembrane region" description="Helical" evidence="1">
    <location>
        <begin position="54"/>
        <end position="75"/>
    </location>
</feature>
<reference evidence="2 3" key="1">
    <citation type="journal article" date="2024" name="Ann. Entomol. Soc. Am.">
        <title>Genomic analyses of the southern and eastern yellowjacket wasps (Hymenoptera: Vespidae) reveal evolutionary signatures of social life.</title>
        <authorList>
            <person name="Catto M.A."/>
            <person name="Caine P.B."/>
            <person name="Orr S.E."/>
            <person name="Hunt B.G."/>
            <person name="Goodisman M.A.D."/>
        </authorList>
    </citation>
    <scope>NUCLEOTIDE SEQUENCE [LARGE SCALE GENOMIC DNA]</scope>
    <source>
        <strain evidence="2">233</strain>
        <tissue evidence="2">Head and thorax</tissue>
    </source>
</reference>
<evidence type="ECO:0000313" key="3">
    <source>
        <dbReference type="Proteomes" id="UP001607302"/>
    </source>
</evidence>
<keyword evidence="1" id="KW-0472">Membrane</keyword>
<evidence type="ECO:0000256" key="1">
    <source>
        <dbReference type="SAM" id="Phobius"/>
    </source>
</evidence>
<gene>
    <name evidence="2" type="ORF">V1478_002004</name>
</gene>
<dbReference type="AlphaFoldDB" id="A0ABD2BYQ9"/>
<organism evidence="2 3">
    <name type="scientific">Vespula squamosa</name>
    <name type="common">Southern yellow jacket</name>
    <name type="synonym">Wasp</name>
    <dbReference type="NCBI Taxonomy" id="30214"/>
    <lineage>
        <taxon>Eukaryota</taxon>
        <taxon>Metazoa</taxon>
        <taxon>Ecdysozoa</taxon>
        <taxon>Arthropoda</taxon>
        <taxon>Hexapoda</taxon>
        <taxon>Insecta</taxon>
        <taxon>Pterygota</taxon>
        <taxon>Neoptera</taxon>
        <taxon>Endopterygota</taxon>
        <taxon>Hymenoptera</taxon>
        <taxon>Apocrita</taxon>
        <taxon>Aculeata</taxon>
        <taxon>Vespoidea</taxon>
        <taxon>Vespidae</taxon>
        <taxon>Vespinae</taxon>
        <taxon>Vespula</taxon>
    </lineage>
</organism>
<proteinExistence type="predicted"/>
<keyword evidence="1" id="KW-1133">Transmembrane helix</keyword>
<protein>
    <submittedName>
        <fullName evidence="2">Uncharacterized protein</fullName>
    </submittedName>
</protein>